<dbReference type="PANTHER" id="PTHR48098:SF1">
    <property type="entry name" value="DIACYLGLYCEROL ACYLTRANSFERASE_MYCOLYLTRANSFERASE AG85A"/>
    <property type="match status" value="1"/>
</dbReference>
<dbReference type="Gene3D" id="3.40.50.1820">
    <property type="entry name" value="alpha/beta hydrolase"/>
    <property type="match status" value="1"/>
</dbReference>
<dbReference type="Proteomes" id="UP001253595">
    <property type="component" value="Unassembled WGS sequence"/>
</dbReference>
<evidence type="ECO:0000313" key="1">
    <source>
        <dbReference type="EMBL" id="MDR7089237.1"/>
    </source>
</evidence>
<keyword evidence="2" id="KW-1185">Reference proteome</keyword>
<dbReference type="PANTHER" id="PTHR48098">
    <property type="entry name" value="ENTEROCHELIN ESTERASE-RELATED"/>
    <property type="match status" value="1"/>
</dbReference>
<reference evidence="1 2" key="1">
    <citation type="submission" date="2023-07" db="EMBL/GenBank/DDBJ databases">
        <title>Sorghum-associated microbial communities from plants grown in Nebraska, USA.</title>
        <authorList>
            <person name="Schachtman D."/>
        </authorList>
    </citation>
    <scope>NUCLEOTIDE SEQUENCE [LARGE SCALE GENOMIC DNA]</scope>
    <source>
        <strain evidence="1 2">BE190</strain>
    </source>
</reference>
<name>A0ABU1UVN0_9GAMM</name>
<comment type="caution">
    <text evidence="1">The sequence shown here is derived from an EMBL/GenBank/DDBJ whole genome shotgun (WGS) entry which is preliminary data.</text>
</comment>
<protein>
    <submittedName>
        <fullName evidence="1">S-formylglutathione hydrolase FrmB</fullName>
    </submittedName>
</protein>
<dbReference type="InterPro" id="IPR000801">
    <property type="entry name" value="Esterase-like"/>
</dbReference>
<dbReference type="EMBL" id="JAVDVX010000002">
    <property type="protein sequence ID" value="MDR7089237.1"/>
    <property type="molecule type" value="Genomic_DNA"/>
</dbReference>
<keyword evidence="1" id="KW-0378">Hydrolase</keyword>
<dbReference type="RefSeq" id="WP_310070096.1">
    <property type="nucleotide sequence ID" value="NZ_JAVDVX010000002.1"/>
</dbReference>
<evidence type="ECO:0000313" key="2">
    <source>
        <dbReference type="Proteomes" id="UP001253595"/>
    </source>
</evidence>
<gene>
    <name evidence="1" type="ORF">J2X05_001243</name>
</gene>
<dbReference type="Pfam" id="PF00756">
    <property type="entry name" value="Esterase"/>
    <property type="match status" value="1"/>
</dbReference>
<proteinExistence type="predicted"/>
<dbReference type="GO" id="GO:0016787">
    <property type="term" value="F:hydrolase activity"/>
    <property type="evidence" value="ECO:0007669"/>
    <property type="project" value="UniProtKB-KW"/>
</dbReference>
<dbReference type="InterPro" id="IPR050583">
    <property type="entry name" value="Mycobacterial_A85_antigen"/>
</dbReference>
<accession>A0ABU1UVN0</accession>
<sequence length="269" mass="30239">MAVIRIEQSNPEYLAEHFQLLTVQSSHLNRRCDISVFNAHPDSKDLPIVILLHGVYGNHWVWSGLGGVHKAYSDEYAKGGLSQMILVMPSDGGFYGGSAYLPLANGENYEKWIVEDVIAAVIKCNPSASLASNVYIAGLSMGGYGALRLGAKFPTIFKGISAHSSITDIREMAQFVAEDLSLYNTHLTYESDIVHWLQVNKNHLPPIRFDCGTEDTLYSGNQRFNQRLQQLGITAELESLSGEHSWDYWNRNVRKTFDFFSQIQELNYQ</sequence>
<organism evidence="1 2">
    <name type="scientific">Cellvibrio fibrivorans</name>
    <dbReference type="NCBI Taxonomy" id="126350"/>
    <lineage>
        <taxon>Bacteria</taxon>
        <taxon>Pseudomonadati</taxon>
        <taxon>Pseudomonadota</taxon>
        <taxon>Gammaproteobacteria</taxon>
        <taxon>Cellvibrionales</taxon>
        <taxon>Cellvibrionaceae</taxon>
        <taxon>Cellvibrio</taxon>
    </lineage>
</organism>
<dbReference type="InterPro" id="IPR029058">
    <property type="entry name" value="AB_hydrolase_fold"/>
</dbReference>
<dbReference type="SUPFAM" id="SSF53474">
    <property type="entry name" value="alpha/beta-Hydrolases"/>
    <property type="match status" value="1"/>
</dbReference>